<sequence>MSTGPSINGIEKVHGWQVITPDSNNDWLNQRDDSFSDFIEIGNKKDKSSVSIFVNFSQGILTTRDSWCYQYSKKSLETNIMKLIATYNRDRGRLTGLSNINDKDLSGFIDNNPENISWTANLKESLRKGKVIDLNPDNIRMSMYRPYTKSWLYFNRQLNERVYQIPQIFPEKDSDNLVICVIGRGATKKFSAIIVNTIPDYEMISKGQCFPLYIYDDSEPSSKTEDLFYKSQCSKSFNKVSRRDAISDFGLMHFCNFYNEKSISKLDVFYYTHALLNNKNYIDRYIDNLSKELPRIPCVKKYEDFLSYAKAGRDLADLHLNYETVEPYKATIDTGSLLYSQ</sequence>
<evidence type="ECO:0000313" key="3">
    <source>
        <dbReference type="Proteomes" id="UP000825886"/>
    </source>
</evidence>
<gene>
    <name evidence="2" type="ORF">K6K13_15140</name>
</gene>
<dbReference type="Proteomes" id="UP000825886">
    <property type="component" value="Chromosome"/>
</dbReference>
<organism evidence="2 3">
    <name type="scientific">Symbiopectobacterium purcellii</name>
    <dbReference type="NCBI Taxonomy" id="2871826"/>
    <lineage>
        <taxon>Bacteria</taxon>
        <taxon>Pseudomonadati</taxon>
        <taxon>Pseudomonadota</taxon>
        <taxon>Gammaproteobacteria</taxon>
        <taxon>Enterobacterales</taxon>
        <taxon>Enterobacteriaceae</taxon>
    </lineage>
</organism>
<protein>
    <recommendedName>
        <fullName evidence="1">Type ISP restriction-modification enzyme LLaBIII C-terminal specificity domain-containing protein</fullName>
    </recommendedName>
</protein>
<dbReference type="Pfam" id="PF18135">
    <property type="entry name" value="Type_ISP_C"/>
    <property type="match status" value="1"/>
</dbReference>
<reference evidence="2 3" key="1">
    <citation type="submission" date="2021-08" db="EMBL/GenBank/DDBJ databases">
        <title>Culture and genomic analysis of Symbiopectobacterium purcellii sp. nov. gen. nov., isolated from the leafhopper Empoasca decipiens.</title>
        <authorList>
            <person name="Nadal-Jimenez P."/>
            <person name="Siozios S."/>
            <person name="Halliday N."/>
            <person name="Camara M."/>
            <person name="Hurst G.D.D."/>
        </authorList>
    </citation>
    <scope>NUCLEOTIDE SEQUENCE [LARGE SCALE GENOMIC DNA]</scope>
    <source>
        <strain evidence="2 3">SyEd1</strain>
    </source>
</reference>
<proteinExistence type="predicted"/>
<evidence type="ECO:0000313" key="2">
    <source>
        <dbReference type="EMBL" id="QZN94617.1"/>
    </source>
</evidence>
<keyword evidence="3" id="KW-1185">Reference proteome</keyword>
<dbReference type="InterPro" id="IPR041635">
    <property type="entry name" value="Type_ISP_LLaBIII_C"/>
</dbReference>
<accession>A0ABX9AHU2</accession>
<evidence type="ECO:0000259" key="1">
    <source>
        <dbReference type="Pfam" id="PF18135"/>
    </source>
</evidence>
<dbReference type="EMBL" id="CP081864">
    <property type="protein sequence ID" value="QZN94617.1"/>
    <property type="molecule type" value="Genomic_DNA"/>
</dbReference>
<name>A0ABX9AHU2_9ENTR</name>
<feature type="domain" description="Type ISP restriction-modification enzyme LLaBIII C-terminal specificity" evidence="1">
    <location>
        <begin position="52"/>
        <end position="333"/>
    </location>
</feature>
<dbReference type="RefSeq" id="WP_222157737.1">
    <property type="nucleotide sequence ID" value="NZ_CP081864.1"/>
</dbReference>